<dbReference type="InterPro" id="IPR042099">
    <property type="entry name" value="ANL_N_sf"/>
</dbReference>
<feature type="domain" description="AMP-binding enzyme C-terminal" evidence="4">
    <location>
        <begin position="454"/>
        <end position="535"/>
    </location>
</feature>
<evidence type="ECO:0000259" key="4">
    <source>
        <dbReference type="Pfam" id="PF13193"/>
    </source>
</evidence>
<dbReference type="GO" id="GO:0016405">
    <property type="term" value="F:CoA-ligase activity"/>
    <property type="evidence" value="ECO:0007669"/>
    <property type="project" value="TreeGrafter"/>
</dbReference>
<evidence type="ECO:0000259" key="3">
    <source>
        <dbReference type="Pfam" id="PF00501"/>
    </source>
</evidence>
<protein>
    <recommendedName>
        <fullName evidence="6">AMP-dependent synthetase/ligase domain-containing protein</fullName>
    </recommendedName>
</protein>
<dbReference type="OrthoDB" id="10253115at2759"/>
<evidence type="ECO:0000256" key="1">
    <source>
        <dbReference type="ARBA" id="ARBA00006432"/>
    </source>
</evidence>
<dbReference type="PANTHER" id="PTHR24096:SF149">
    <property type="entry name" value="AMP-BINDING DOMAIN-CONTAINING PROTEIN-RELATED"/>
    <property type="match status" value="1"/>
</dbReference>
<comment type="similarity">
    <text evidence="1">Belongs to the ATP-dependent AMP-binding enzyme family.</text>
</comment>
<keyword evidence="2" id="KW-0436">Ligase</keyword>
<sequence>MLEATTKQPENLYQLIFGSTNPVGGLPEDVPLLIDAHNTNRSYTFSELRNNVTAFAHAILGPSFNLKQGDVVSICSPNDIEYYAAFHGVIAAGCIASPLRAFMTSDEIAALFHISHPKLVIGHRSTIQLLQDALKSYGKELPILVMATKEAPVGTQLFTDFLKSTEHPQQPLPSIPPESPSHLLCTSGTTGAYKLVSTSHRTEVQRTLLMQLAGDQPFFRGRTDVNVLTCGNFGSSHNMLSSQQSWLYGRIRQYITDSMDEQVILHYLNEFKSITPNMLPSFVVARLVDLVEKKKQAGDTSLDLSSLKMIGAVGQPLDPKVIQRASKILPGTAIVLIFGSTEIGFMFLPTVDGAYPTFNKKYTLENDDRFEFKLVDENGQVVPQGCQGELLFKSPQMIKEYYNNPEKTAESFDEEGFFRTSDICVMDEHDKVHWLGRASERIKTNNKPVVPKPIEDLCMSFGGIKECAVVGAFSKKRVYELPTAYIVLEDNKQKDQGRLAEAIVHFVNERVPDEDSRLTGGVKIIPAIPRTSVGKVNRFKLRQWAQDDIE</sequence>
<dbReference type="Pfam" id="PF13193">
    <property type="entry name" value="AMP-binding_C"/>
    <property type="match status" value="1"/>
</dbReference>
<dbReference type="Gene3D" id="3.30.300.30">
    <property type="match status" value="1"/>
</dbReference>
<proteinExistence type="inferred from homology"/>
<dbReference type="AlphaFoldDB" id="A0A077WTI3"/>
<dbReference type="Pfam" id="PF00501">
    <property type="entry name" value="AMP-binding"/>
    <property type="match status" value="1"/>
</dbReference>
<dbReference type="InterPro" id="IPR025110">
    <property type="entry name" value="AMP-bd_C"/>
</dbReference>
<dbReference type="InterPro" id="IPR045851">
    <property type="entry name" value="AMP-bd_C_sf"/>
</dbReference>
<dbReference type="Gene3D" id="3.40.50.12780">
    <property type="entry name" value="N-terminal domain of ligase-like"/>
    <property type="match status" value="1"/>
</dbReference>
<name>A0A077WTI3_9FUNG</name>
<dbReference type="InterPro" id="IPR000873">
    <property type="entry name" value="AMP-dep_synth/lig_dom"/>
</dbReference>
<gene>
    <name evidence="5" type="ORF">LRAMOSA11070</name>
</gene>
<dbReference type="PANTHER" id="PTHR24096">
    <property type="entry name" value="LONG-CHAIN-FATTY-ACID--COA LIGASE"/>
    <property type="match status" value="1"/>
</dbReference>
<evidence type="ECO:0000256" key="2">
    <source>
        <dbReference type="ARBA" id="ARBA00022598"/>
    </source>
</evidence>
<accession>A0A077WTI3</accession>
<dbReference type="EMBL" id="LK023336">
    <property type="protein sequence ID" value="CDS10584.1"/>
    <property type="molecule type" value="Genomic_DNA"/>
</dbReference>
<reference evidence="5" key="1">
    <citation type="journal article" date="2014" name="Genome Announc.">
        <title>De novo whole-genome sequence and genome annotation of Lichtheimia ramosa.</title>
        <authorList>
            <person name="Linde J."/>
            <person name="Schwartze V."/>
            <person name="Binder U."/>
            <person name="Lass-Florl C."/>
            <person name="Voigt K."/>
            <person name="Horn F."/>
        </authorList>
    </citation>
    <scope>NUCLEOTIDE SEQUENCE</scope>
    <source>
        <strain evidence="5">JMRC FSU:6197</strain>
    </source>
</reference>
<evidence type="ECO:0008006" key="6">
    <source>
        <dbReference type="Google" id="ProtNLM"/>
    </source>
</evidence>
<organism evidence="5">
    <name type="scientific">Lichtheimia ramosa</name>
    <dbReference type="NCBI Taxonomy" id="688394"/>
    <lineage>
        <taxon>Eukaryota</taxon>
        <taxon>Fungi</taxon>
        <taxon>Fungi incertae sedis</taxon>
        <taxon>Mucoromycota</taxon>
        <taxon>Mucoromycotina</taxon>
        <taxon>Mucoromycetes</taxon>
        <taxon>Mucorales</taxon>
        <taxon>Lichtheimiaceae</taxon>
        <taxon>Lichtheimia</taxon>
    </lineage>
</organism>
<evidence type="ECO:0000313" key="5">
    <source>
        <dbReference type="EMBL" id="CDS10584.1"/>
    </source>
</evidence>
<dbReference type="SUPFAM" id="SSF56801">
    <property type="entry name" value="Acetyl-CoA synthetase-like"/>
    <property type="match status" value="1"/>
</dbReference>
<feature type="domain" description="AMP-dependent synthetase/ligase" evidence="3">
    <location>
        <begin position="29"/>
        <end position="402"/>
    </location>
</feature>